<sequence length="281" mass="30738">MGHSIGEYVAACVAGVFSLEDGLKLVAARGLLMQSCEEGRMLAVSVSEDKAMEIIAPFGTDVSVATINAPESVVISGKPEAIAAIESGLADEEAIETKLLPIPRASHSGMIEPILIEFEKVAASITYAEPGIPLCSNVTGEMVTEEITTPEYWVRHLRQPVRFAKSVQTLYDQGFEIFLEIGSKPALLGMAGQCLPDDAGMSWLPSLREGQADWRQLLQSLGELYVRGGTVDWVGFDKASDDRPPRRKVQLPTYPCQRQRYWVDKISSGDANTPSWLRIRI</sequence>
<reference evidence="4" key="1">
    <citation type="submission" date="2019-02" db="EMBL/GenBank/DDBJ databases">
        <authorList>
            <person name="Gruber-Vodicka R. H."/>
            <person name="Seah K. B. B."/>
        </authorList>
    </citation>
    <scope>NUCLEOTIDE SEQUENCE</scope>
    <source>
        <strain evidence="4">BECK_BY1</strain>
    </source>
</reference>
<dbReference type="InterPro" id="IPR001227">
    <property type="entry name" value="Ac_transferase_dom_sf"/>
</dbReference>
<keyword evidence="4" id="KW-0808">Transferase</keyword>
<gene>
    <name evidence="4" type="ORF">BECKTUN1418D_GA0071000_11972</name>
</gene>
<evidence type="ECO:0000259" key="3">
    <source>
        <dbReference type="SMART" id="SM00827"/>
    </source>
</evidence>
<dbReference type="InterPro" id="IPR016035">
    <property type="entry name" value="Acyl_Trfase/lysoPLipase"/>
</dbReference>
<dbReference type="AlphaFoldDB" id="A0A451AAN1"/>
<feature type="domain" description="Malonyl-CoA:ACP transacylase (MAT)" evidence="3">
    <location>
        <begin position="1"/>
        <end position="211"/>
    </location>
</feature>
<dbReference type="InterPro" id="IPR016036">
    <property type="entry name" value="Malonyl_transacylase_ACP-bd"/>
</dbReference>
<organism evidence="4">
    <name type="scientific">Candidatus Kentrum sp. TUN</name>
    <dbReference type="NCBI Taxonomy" id="2126343"/>
    <lineage>
        <taxon>Bacteria</taxon>
        <taxon>Pseudomonadati</taxon>
        <taxon>Pseudomonadota</taxon>
        <taxon>Gammaproteobacteria</taxon>
        <taxon>Candidatus Kentrum</taxon>
    </lineage>
</organism>
<dbReference type="Gene3D" id="3.30.70.3290">
    <property type="match status" value="1"/>
</dbReference>
<evidence type="ECO:0000256" key="2">
    <source>
        <dbReference type="ARBA" id="ARBA00022553"/>
    </source>
</evidence>
<dbReference type="PANTHER" id="PTHR43775">
    <property type="entry name" value="FATTY ACID SYNTHASE"/>
    <property type="match status" value="1"/>
</dbReference>
<dbReference type="GO" id="GO:0006633">
    <property type="term" value="P:fatty acid biosynthetic process"/>
    <property type="evidence" value="ECO:0007669"/>
    <property type="project" value="TreeGrafter"/>
</dbReference>
<dbReference type="SUPFAM" id="SSF55048">
    <property type="entry name" value="Probable ACP-binding domain of malonyl-CoA ACP transacylase"/>
    <property type="match status" value="1"/>
</dbReference>
<evidence type="ECO:0000256" key="1">
    <source>
        <dbReference type="ARBA" id="ARBA00022450"/>
    </source>
</evidence>
<keyword evidence="1" id="KW-0596">Phosphopantetheine</keyword>
<protein>
    <submittedName>
        <fullName evidence="4">Acyl transferase domain-containing protein</fullName>
    </submittedName>
</protein>
<dbReference type="SMART" id="SM00827">
    <property type="entry name" value="PKS_AT"/>
    <property type="match status" value="1"/>
</dbReference>
<dbReference type="EMBL" id="CAADFX010000197">
    <property type="protein sequence ID" value="VFK63098.1"/>
    <property type="molecule type" value="Genomic_DNA"/>
</dbReference>
<keyword evidence="2" id="KW-0597">Phosphoprotein</keyword>
<dbReference type="InterPro" id="IPR050091">
    <property type="entry name" value="PKS_NRPS_Biosynth_Enz"/>
</dbReference>
<dbReference type="GO" id="GO:0004312">
    <property type="term" value="F:fatty acid synthase activity"/>
    <property type="evidence" value="ECO:0007669"/>
    <property type="project" value="TreeGrafter"/>
</dbReference>
<accession>A0A451AAN1</accession>
<dbReference type="InterPro" id="IPR014043">
    <property type="entry name" value="Acyl_transferase_dom"/>
</dbReference>
<dbReference type="PANTHER" id="PTHR43775:SF37">
    <property type="entry name" value="SI:DKEY-61P9.11"/>
    <property type="match status" value="1"/>
</dbReference>
<dbReference type="SUPFAM" id="SSF52151">
    <property type="entry name" value="FabD/lysophospholipase-like"/>
    <property type="match status" value="1"/>
</dbReference>
<evidence type="ECO:0000313" key="4">
    <source>
        <dbReference type="EMBL" id="VFK63098.1"/>
    </source>
</evidence>
<proteinExistence type="predicted"/>
<dbReference type="Pfam" id="PF00698">
    <property type="entry name" value="Acyl_transf_1"/>
    <property type="match status" value="1"/>
</dbReference>
<name>A0A451AAN1_9GAMM</name>
<dbReference type="Gene3D" id="3.40.366.10">
    <property type="entry name" value="Malonyl-Coenzyme A Acyl Carrier Protein, domain 2"/>
    <property type="match status" value="1"/>
</dbReference>